<protein>
    <submittedName>
        <fullName evidence="2">Uncharacterized protein</fullName>
    </submittedName>
</protein>
<comment type="caution">
    <text evidence="2">The sequence shown here is derived from an EMBL/GenBank/DDBJ whole genome shotgun (WGS) entry which is preliminary data.</text>
</comment>
<dbReference type="AlphaFoldDB" id="A0A8S0PP73"/>
<keyword evidence="1" id="KW-1133">Transmembrane helix</keyword>
<evidence type="ECO:0000313" key="2">
    <source>
        <dbReference type="EMBL" id="CAA2954602.1"/>
    </source>
</evidence>
<evidence type="ECO:0000256" key="1">
    <source>
        <dbReference type="SAM" id="Phobius"/>
    </source>
</evidence>
<feature type="transmembrane region" description="Helical" evidence="1">
    <location>
        <begin position="31"/>
        <end position="54"/>
    </location>
</feature>
<keyword evidence="1" id="KW-0812">Transmembrane</keyword>
<dbReference type="Proteomes" id="UP000594638">
    <property type="component" value="Unassembled WGS sequence"/>
</dbReference>
<sequence>MDKLPSNHSSSMCDVLQLLELLNAHSATPSMVLNFVMLTLLSSLIMAISLSATLPGYASIKPSFCKSFKLPIPLNTLKPAFYSFQATEECSKWIGDLPREKLERNRVWRHSV</sequence>
<keyword evidence="1" id="KW-0472">Membrane</keyword>
<gene>
    <name evidence="2" type="ORF">OLEA9_A094849</name>
</gene>
<evidence type="ECO:0000313" key="3">
    <source>
        <dbReference type="Proteomes" id="UP000594638"/>
    </source>
</evidence>
<dbReference type="EMBL" id="CACTIH010000119">
    <property type="protein sequence ID" value="CAA2954602.1"/>
    <property type="molecule type" value="Genomic_DNA"/>
</dbReference>
<proteinExistence type="predicted"/>
<reference evidence="2 3" key="1">
    <citation type="submission" date="2019-12" db="EMBL/GenBank/DDBJ databases">
        <authorList>
            <person name="Alioto T."/>
            <person name="Alioto T."/>
            <person name="Gomez Garrido J."/>
        </authorList>
    </citation>
    <scope>NUCLEOTIDE SEQUENCE [LARGE SCALE GENOMIC DNA]</scope>
</reference>
<accession>A0A8S0PP73</accession>
<dbReference type="Gramene" id="OE9A094849T1">
    <property type="protein sequence ID" value="OE9A094849C1"/>
    <property type="gene ID" value="OE9A094849"/>
</dbReference>
<name>A0A8S0PP73_OLEEU</name>
<organism evidence="2 3">
    <name type="scientific">Olea europaea subsp. europaea</name>
    <dbReference type="NCBI Taxonomy" id="158383"/>
    <lineage>
        <taxon>Eukaryota</taxon>
        <taxon>Viridiplantae</taxon>
        <taxon>Streptophyta</taxon>
        <taxon>Embryophyta</taxon>
        <taxon>Tracheophyta</taxon>
        <taxon>Spermatophyta</taxon>
        <taxon>Magnoliopsida</taxon>
        <taxon>eudicotyledons</taxon>
        <taxon>Gunneridae</taxon>
        <taxon>Pentapetalae</taxon>
        <taxon>asterids</taxon>
        <taxon>lamiids</taxon>
        <taxon>Lamiales</taxon>
        <taxon>Oleaceae</taxon>
        <taxon>Oleeae</taxon>
        <taxon>Olea</taxon>
    </lineage>
</organism>
<keyword evidence="3" id="KW-1185">Reference proteome</keyword>